<dbReference type="AlphaFoldDB" id="A0A2W5NHT0"/>
<proteinExistence type="predicted"/>
<evidence type="ECO:0000313" key="1">
    <source>
        <dbReference type="EMBL" id="PZQ51789.1"/>
    </source>
</evidence>
<name>A0A2W5NHT0_9SPHN</name>
<sequence length="82" mass="9123">MAQLVYDTRARLVRYDGDLRKAGMLVTGLVKHGALGDLVREVVTRPVRELWRYAITVDGAPEGATSDIFLLARQFVRAPGPR</sequence>
<accession>A0A2W5NHT0</accession>
<evidence type="ECO:0000313" key="2">
    <source>
        <dbReference type="Proteomes" id="UP000249082"/>
    </source>
</evidence>
<dbReference type="EMBL" id="QFPX01000024">
    <property type="protein sequence ID" value="PZQ51789.1"/>
    <property type="molecule type" value="Genomic_DNA"/>
</dbReference>
<comment type="caution">
    <text evidence="1">The sequence shown here is derived from an EMBL/GenBank/DDBJ whole genome shotgun (WGS) entry which is preliminary data.</text>
</comment>
<dbReference type="Proteomes" id="UP000249082">
    <property type="component" value="Unassembled WGS sequence"/>
</dbReference>
<gene>
    <name evidence="1" type="ORF">DI555_20495</name>
</gene>
<protein>
    <submittedName>
        <fullName evidence="1">Uncharacterized protein</fullName>
    </submittedName>
</protein>
<reference evidence="1 2" key="1">
    <citation type="submission" date="2017-08" db="EMBL/GenBank/DDBJ databases">
        <title>Infants hospitalized years apart are colonized by the same room-sourced microbial strains.</title>
        <authorList>
            <person name="Brooks B."/>
            <person name="Olm M.R."/>
            <person name="Firek B.A."/>
            <person name="Baker R."/>
            <person name="Thomas B.C."/>
            <person name="Morowitz M.J."/>
            <person name="Banfield J.F."/>
        </authorList>
    </citation>
    <scope>NUCLEOTIDE SEQUENCE [LARGE SCALE GENOMIC DNA]</scope>
    <source>
        <strain evidence="1">S2_005_002_R2_33</strain>
    </source>
</reference>
<organism evidence="1 2">
    <name type="scientific">Novosphingobium pentaromativorans</name>
    <dbReference type="NCBI Taxonomy" id="205844"/>
    <lineage>
        <taxon>Bacteria</taxon>
        <taxon>Pseudomonadati</taxon>
        <taxon>Pseudomonadota</taxon>
        <taxon>Alphaproteobacteria</taxon>
        <taxon>Sphingomonadales</taxon>
        <taxon>Sphingomonadaceae</taxon>
        <taxon>Novosphingobium</taxon>
    </lineage>
</organism>